<organism evidence="2 3">
    <name type="scientific">Mycobacterium ulcerans str. Harvey</name>
    <dbReference type="NCBI Taxonomy" id="1299332"/>
    <lineage>
        <taxon>Bacteria</taxon>
        <taxon>Bacillati</taxon>
        <taxon>Actinomycetota</taxon>
        <taxon>Actinomycetes</taxon>
        <taxon>Mycobacteriales</taxon>
        <taxon>Mycobacteriaceae</taxon>
        <taxon>Mycobacterium</taxon>
        <taxon>Mycobacterium ulcerans group</taxon>
    </lineage>
</organism>
<name>A0ABN0QWP5_MYCUL</name>
<dbReference type="SUPFAM" id="SSF103473">
    <property type="entry name" value="MFS general substrate transporter"/>
    <property type="match status" value="1"/>
</dbReference>
<feature type="transmembrane region" description="Helical" evidence="1">
    <location>
        <begin position="38"/>
        <end position="63"/>
    </location>
</feature>
<keyword evidence="1" id="KW-0472">Membrane</keyword>
<sequence>MGLAVAWALPETLDQESRTRFELSQTWQVLTATARNRVFLALAAIFGLLAGPQLSFGVAAPFLYQDEMGLSPSAYGLIALVVGVAVLLGSFSTGMLATRMAFRRLAFADWTLYMVGAALLLGSAPWLVSIPGRSRWWYRWQSRGAARWSLRRRPQHSGRSVATSVWSADCSAP</sequence>
<feature type="transmembrane region" description="Helical" evidence="1">
    <location>
        <begin position="110"/>
        <end position="128"/>
    </location>
</feature>
<dbReference type="Gene3D" id="1.20.1720.10">
    <property type="entry name" value="Multidrug resistance protein D"/>
    <property type="match status" value="1"/>
</dbReference>
<evidence type="ECO:0000313" key="2">
    <source>
        <dbReference type="EMBL" id="EUA89216.1"/>
    </source>
</evidence>
<evidence type="ECO:0000256" key="1">
    <source>
        <dbReference type="SAM" id="Phobius"/>
    </source>
</evidence>
<keyword evidence="3" id="KW-1185">Reference proteome</keyword>
<dbReference type="Pfam" id="PF13347">
    <property type="entry name" value="MFS_2"/>
    <property type="match status" value="1"/>
</dbReference>
<keyword evidence="1" id="KW-0812">Transmembrane</keyword>
<dbReference type="EMBL" id="JAOL01000125">
    <property type="protein sequence ID" value="EUA89216.1"/>
    <property type="molecule type" value="Genomic_DNA"/>
</dbReference>
<dbReference type="Proteomes" id="UP000020681">
    <property type="component" value="Unassembled WGS sequence"/>
</dbReference>
<keyword evidence="1" id="KW-1133">Transmembrane helix</keyword>
<proteinExistence type="predicted"/>
<reference evidence="2 3" key="1">
    <citation type="submission" date="2014-01" db="EMBL/GenBank/DDBJ databases">
        <authorList>
            <person name="Dobos K."/>
            <person name="Lenaerts A."/>
            <person name="Ordway D."/>
            <person name="DeGroote M.A."/>
            <person name="Parker T."/>
            <person name="Sizemore C."/>
            <person name="Tallon L.J."/>
            <person name="Sadzewicz L.K."/>
            <person name="Sengamalay N."/>
            <person name="Fraser C.M."/>
            <person name="Hine E."/>
            <person name="Shefchek K.A."/>
            <person name="Das S.P."/>
            <person name="Tettelin H."/>
        </authorList>
    </citation>
    <scope>NUCLEOTIDE SEQUENCE [LARGE SCALE GENOMIC DNA]</scope>
    <source>
        <strain evidence="2 3">Harvey</strain>
    </source>
</reference>
<protein>
    <submittedName>
        <fullName evidence="2">Drug resistance efflux protein</fullName>
    </submittedName>
</protein>
<gene>
    <name evidence="2" type="ORF">I551_4312</name>
</gene>
<dbReference type="InterPro" id="IPR036259">
    <property type="entry name" value="MFS_trans_sf"/>
</dbReference>
<feature type="transmembrane region" description="Helical" evidence="1">
    <location>
        <begin position="75"/>
        <end position="98"/>
    </location>
</feature>
<accession>A0ABN0QWP5</accession>
<evidence type="ECO:0000313" key="3">
    <source>
        <dbReference type="Proteomes" id="UP000020681"/>
    </source>
</evidence>
<comment type="caution">
    <text evidence="2">The sequence shown here is derived from an EMBL/GenBank/DDBJ whole genome shotgun (WGS) entry which is preliminary data.</text>
</comment>